<evidence type="ECO:0000256" key="1">
    <source>
        <dbReference type="ARBA" id="ARBA00022679"/>
    </source>
</evidence>
<evidence type="ECO:0000313" key="4">
    <source>
        <dbReference type="EMBL" id="CUV10619.1"/>
    </source>
</evidence>
<dbReference type="GO" id="GO:0033785">
    <property type="term" value="F:heptose 7-phosphate kinase activity"/>
    <property type="evidence" value="ECO:0007669"/>
    <property type="project" value="TreeGrafter"/>
</dbReference>
<dbReference type="InterPro" id="IPR029056">
    <property type="entry name" value="Ribokinase-like"/>
</dbReference>
<feature type="domain" description="Carbohydrate kinase PfkB" evidence="3">
    <location>
        <begin position="16"/>
        <end position="309"/>
    </location>
</feature>
<dbReference type="GO" id="GO:0033786">
    <property type="term" value="F:heptose-1-phosphate adenylyltransferase activity"/>
    <property type="evidence" value="ECO:0007669"/>
    <property type="project" value="TreeGrafter"/>
</dbReference>
<dbReference type="PROSITE" id="PS00584">
    <property type="entry name" value="PFKB_KINASES_2"/>
    <property type="match status" value="1"/>
</dbReference>
<dbReference type="AlphaFoldDB" id="A0A160VJR6"/>
<gene>
    <name evidence="4" type="ORF">MGWOODY_Mmi2441</name>
    <name evidence="5" type="ORF">MGWOODY_Mmi2450</name>
</gene>
<dbReference type="GO" id="GO:0016773">
    <property type="term" value="F:phosphotransferase activity, alcohol group as acceptor"/>
    <property type="evidence" value="ECO:0007669"/>
    <property type="project" value="InterPro"/>
</dbReference>
<dbReference type="EC" id="2.7.-.-" evidence="4"/>
<keyword evidence="1 4" id="KW-0808">Transferase</keyword>
<evidence type="ECO:0000313" key="5">
    <source>
        <dbReference type="EMBL" id="CUV10628.1"/>
    </source>
</evidence>
<dbReference type="Gene3D" id="3.40.1190.20">
    <property type="match status" value="1"/>
</dbReference>
<dbReference type="PANTHER" id="PTHR46969">
    <property type="entry name" value="BIFUNCTIONAL PROTEIN HLDE"/>
    <property type="match status" value="1"/>
</dbReference>
<dbReference type="EMBL" id="FAXC01000449">
    <property type="protein sequence ID" value="CUV10619.1"/>
    <property type="molecule type" value="Genomic_DNA"/>
</dbReference>
<sequence length="327" mass="35626">MNKKRFQDICSTFAKKSILVVGDIMLDSFMWGVAERISPEAPVPIVAVDTVTHSPGGAGNVACNLSKLSAKIRIIGLVGNDAESEILTDKLQDAGVDTNSMIKDTTRPTTVKIRVIAHNQHVIRTDHENTGNIQEDKLEEIGSILDNVLSKTDGIIIEDYNKGLLTPDSIALILAKAAAHDIPVYVDPKKENFFAYQGVRLFKPNMTEFETALSGEHDYKDLESSGIELRKKLGTEILMVTRGERGINLFSDQGMHTIETKARKVHDVSGAGDTAISAFVLADLAGATIEEAAQISNYAAGRVCEEVGVVPITLEMLDEIVEHFNDH</sequence>
<dbReference type="GO" id="GO:0005829">
    <property type="term" value="C:cytosol"/>
    <property type="evidence" value="ECO:0007669"/>
    <property type="project" value="TreeGrafter"/>
</dbReference>
<organism evidence="4">
    <name type="scientific">hydrothermal vent metagenome</name>
    <dbReference type="NCBI Taxonomy" id="652676"/>
    <lineage>
        <taxon>unclassified sequences</taxon>
        <taxon>metagenomes</taxon>
        <taxon>ecological metagenomes</taxon>
    </lineage>
</organism>
<dbReference type="EMBL" id="FAXC01000449">
    <property type="protein sequence ID" value="CUV10628.1"/>
    <property type="molecule type" value="Genomic_DNA"/>
</dbReference>
<proteinExistence type="predicted"/>
<dbReference type="Pfam" id="PF00294">
    <property type="entry name" value="PfkB"/>
    <property type="match status" value="1"/>
</dbReference>
<dbReference type="SUPFAM" id="SSF53613">
    <property type="entry name" value="Ribokinase-like"/>
    <property type="match status" value="1"/>
</dbReference>
<dbReference type="InterPro" id="IPR011611">
    <property type="entry name" value="PfkB_dom"/>
</dbReference>
<dbReference type="CDD" id="cd01172">
    <property type="entry name" value="RfaE_like"/>
    <property type="match status" value="1"/>
</dbReference>
<keyword evidence="2 4" id="KW-0418">Kinase</keyword>
<dbReference type="InterPro" id="IPR011913">
    <property type="entry name" value="RfaE_dom_I"/>
</dbReference>
<evidence type="ECO:0000256" key="2">
    <source>
        <dbReference type="ARBA" id="ARBA00022777"/>
    </source>
</evidence>
<dbReference type="PANTHER" id="PTHR46969:SF1">
    <property type="entry name" value="BIFUNCTIONAL PROTEIN HLDE"/>
    <property type="match status" value="1"/>
</dbReference>
<dbReference type="InterPro" id="IPR002173">
    <property type="entry name" value="Carboh/pur_kinase_PfkB_CS"/>
</dbReference>
<dbReference type="PROSITE" id="PS00583">
    <property type="entry name" value="PFKB_KINASES_1"/>
    <property type="match status" value="1"/>
</dbReference>
<accession>A0A160VJR6</accession>
<name>A0A160VJR6_9ZZZZ</name>
<evidence type="ECO:0000259" key="3">
    <source>
        <dbReference type="Pfam" id="PF00294"/>
    </source>
</evidence>
<reference evidence="4" key="1">
    <citation type="submission" date="2015-10" db="EMBL/GenBank/DDBJ databases">
        <authorList>
            <person name="Gilbert D.G."/>
        </authorList>
    </citation>
    <scope>NUCLEOTIDE SEQUENCE</scope>
</reference>
<protein>
    <submittedName>
        <fullName evidence="4">ADP-heptose synthase / D-glycero-beta-D-manno-heptose 7-phosphate kinase</fullName>
        <ecNumber evidence="4">2.7.-.-</ecNumber>
    </submittedName>
</protein>